<accession>A0A517LJJ1</accession>
<proteinExistence type="predicted"/>
<evidence type="ECO:0000313" key="2">
    <source>
        <dbReference type="Proteomes" id="UP000316270"/>
    </source>
</evidence>
<dbReference type="AlphaFoldDB" id="A0A517LJJ1"/>
<dbReference type="Proteomes" id="UP000316270">
    <property type="component" value="Chromosome 14"/>
</dbReference>
<protein>
    <submittedName>
        <fullName evidence="1">Uncharacterized protein</fullName>
    </submittedName>
</protein>
<name>A0A517LJJ1_9PEZI</name>
<reference evidence="1 2" key="1">
    <citation type="submission" date="2019-07" db="EMBL/GenBank/DDBJ databases">
        <title>Finished genome of Venturia effusa.</title>
        <authorList>
            <person name="Young C.A."/>
            <person name="Cox M.P."/>
            <person name="Ganley A.R.D."/>
            <person name="David W.J."/>
        </authorList>
    </citation>
    <scope>NUCLEOTIDE SEQUENCE [LARGE SCALE GENOMIC DNA]</scope>
    <source>
        <strain evidence="2">albino</strain>
    </source>
</reference>
<dbReference type="EMBL" id="CP042198">
    <property type="protein sequence ID" value="QDS75812.1"/>
    <property type="molecule type" value="Genomic_DNA"/>
</dbReference>
<keyword evidence="2" id="KW-1185">Reference proteome</keyword>
<sequence>MYFVNNDFRFNITDHDHRDFIRFRQIIPLGPGFAPRRRHLFANEDELRPLMYWVQPSPVLPSTSAQIATRKANLLHYFEKSSDMLGFRKGGLEASNPPAPNIRSWHWRTLQLNAIATQLRIEAVPWKQAKPVLEAAIHLAQVCGER</sequence>
<organism evidence="1 2">
    <name type="scientific">Venturia effusa</name>
    <dbReference type="NCBI Taxonomy" id="50376"/>
    <lineage>
        <taxon>Eukaryota</taxon>
        <taxon>Fungi</taxon>
        <taxon>Dikarya</taxon>
        <taxon>Ascomycota</taxon>
        <taxon>Pezizomycotina</taxon>
        <taxon>Dothideomycetes</taxon>
        <taxon>Pleosporomycetidae</taxon>
        <taxon>Venturiales</taxon>
        <taxon>Venturiaceae</taxon>
        <taxon>Venturia</taxon>
    </lineage>
</organism>
<gene>
    <name evidence="1" type="ORF">FKW77_000309</name>
</gene>
<evidence type="ECO:0000313" key="1">
    <source>
        <dbReference type="EMBL" id="QDS75812.1"/>
    </source>
</evidence>